<accession>A0A023BPK6</accession>
<evidence type="ECO:0000313" key="4">
    <source>
        <dbReference type="EMBL" id="EZH71992.1"/>
    </source>
</evidence>
<evidence type="ECO:0000259" key="3">
    <source>
        <dbReference type="Pfam" id="PF18962"/>
    </source>
</evidence>
<name>A0A023BPK6_9FLAO</name>
<dbReference type="InterPro" id="IPR026444">
    <property type="entry name" value="Secre_tail"/>
</dbReference>
<dbReference type="eggNOG" id="COG1874">
    <property type="taxonomic scope" value="Bacteria"/>
</dbReference>
<protein>
    <recommendedName>
        <fullName evidence="3">Secretion system C-terminal sorting domain-containing protein</fullName>
    </recommendedName>
</protein>
<dbReference type="SMART" id="SM00028">
    <property type="entry name" value="TPR"/>
    <property type="match status" value="2"/>
</dbReference>
<dbReference type="Gene3D" id="1.25.40.10">
    <property type="entry name" value="Tetratricopeptide repeat domain"/>
    <property type="match status" value="1"/>
</dbReference>
<comment type="caution">
    <text evidence="4">The sequence shown here is derived from an EMBL/GenBank/DDBJ whole genome shotgun (WGS) entry which is preliminary data.</text>
</comment>
<evidence type="ECO:0000313" key="5">
    <source>
        <dbReference type="Proteomes" id="UP000023541"/>
    </source>
</evidence>
<organism evidence="4 5">
    <name type="scientific">Aquimarina atlantica</name>
    <dbReference type="NCBI Taxonomy" id="1317122"/>
    <lineage>
        <taxon>Bacteria</taxon>
        <taxon>Pseudomonadati</taxon>
        <taxon>Bacteroidota</taxon>
        <taxon>Flavobacteriia</taxon>
        <taxon>Flavobacteriales</taxon>
        <taxon>Flavobacteriaceae</taxon>
        <taxon>Aquimarina</taxon>
    </lineage>
</organism>
<keyword evidence="5" id="KW-1185">Reference proteome</keyword>
<dbReference type="RefSeq" id="WP_034246296.1">
    <property type="nucleotide sequence ID" value="NZ_AQRA01000010.1"/>
</dbReference>
<proteinExistence type="predicted"/>
<dbReference type="AlphaFoldDB" id="A0A023BPK6"/>
<dbReference type="NCBIfam" id="TIGR04183">
    <property type="entry name" value="Por_Secre_tail"/>
    <property type="match status" value="1"/>
</dbReference>
<dbReference type="InterPro" id="IPR011990">
    <property type="entry name" value="TPR-like_helical_dom_sf"/>
</dbReference>
<dbReference type="InterPro" id="IPR019734">
    <property type="entry name" value="TPR_rpt"/>
</dbReference>
<feature type="domain" description="Secretion system C-terminal sorting" evidence="3">
    <location>
        <begin position="213"/>
        <end position="280"/>
    </location>
</feature>
<dbReference type="EMBL" id="AQRA01000010">
    <property type="protein sequence ID" value="EZH71992.1"/>
    <property type="molecule type" value="Genomic_DNA"/>
</dbReference>
<dbReference type="PROSITE" id="PS50005">
    <property type="entry name" value="TPR"/>
    <property type="match status" value="1"/>
</dbReference>
<keyword evidence="2" id="KW-0802">TPR repeat</keyword>
<dbReference type="OrthoDB" id="1184030at2"/>
<evidence type="ECO:0000256" key="1">
    <source>
        <dbReference type="ARBA" id="ARBA00022729"/>
    </source>
</evidence>
<gene>
    <name evidence="4" type="ORF">ATO12_05090</name>
</gene>
<dbReference type="Proteomes" id="UP000023541">
    <property type="component" value="Unassembled WGS sequence"/>
</dbReference>
<dbReference type="Pfam" id="PF18962">
    <property type="entry name" value="Por_Secre_tail"/>
    <property type="match status" value="1"/>
</dbReference>
<keyword evidence="1" id="KW-0732">Signal</keyword>
<sequence>MKTEKLIALFLLFINITILFSQEVDTTLVRLKSALNTSIEDTTKIKAMLKLGEYQLNRDFSSAEGYFDQGLTLLENKTEDHYQKFRTALYVQLGVVHRRKAEYPKAIEYYVEALKYYEKNNNVSKIADVYHTESLTGTTNIITQAATAKVNVEINTGTTPYTAKINNEIVGEYTAKNFTVEVQHGDELEISSNADCQGKLATKVSLFDQVSIAPNPTNGDVTLTLPDTQLQTINVSIYNALGVWVSSGEYIITSGQVIVPMKQLPQGIYFVSIDRGATFKIVKQ</sequence>
<dbReference type="SUPFAM" id="SSF48452">
    <property type="entry name" value="TPR-like"/>
    <property type="match status" value="1"/>
</dbReference>
<feature type="repeat" description="TPR" evidence="2">
    <location>
        <begin position="87"/>
        <end position="120"/>
    </location>
</feature>
<evidence type="ECO:0000256" key="2">
    <source>
        <dbReference type="PROSITE-ProRule" id="PRU00339"/>
    </source>
</evidence>
<reference evidence="4 5" key="1">
    <citation type="submission" date="2014-04" db="EMBL/GenBank/DDBJ databases">
        <title>Aquimarina sp. 22II-S11-z7 Genome Sequencing.</title>
        <authorList>
            <person name="Lai Q."/>
        </authorList>
    </citation>
    <scope>NUCLEOTIDE SEQUENCE [LARGE SCALE GENOMIC DNA]</scope>
    <source>
        <strain evidence="4 5">22II-S11-z7</strain>
    </source>
</reference>
<dbReference type="STRING" id="1317122.ATO12_05090"/>